<dbReference type="PIRSF" id="PIRSF000410">
    <property type="entry name" value="CheR"/>
    <property type="match status" value="1"/>
</dbReference>
<dbReference type="EC" id="2.1.1.80" evidence="2"/>
<gene>
    <name evidence="7" type="ORF">COB67_01630</name>
</gene>
<sequence length="280" mass="32637">MILGNSLKLTTSELIPIRDLVAEVAGIHFDEKKFYFVEKRVLRRMTATSSKTAKDYFRLLKLGGDVDELSELIAALTTNETYFYRNIPQLESFAEEALPLILEEKRQRRDFQLRIWSAACSSGEEPYTISILLKEHIPDYTKWRIEIIATDIDHTMLDKAKTGIYEKRAVKDVQPSLLAKYFSNQGSKYQVKPDVRRGINFQRLNLMDRRAMRMQTRMDFVFCRNVLIYFDDEARKQVVSRIYDSLNKGGFIFLGHSESVGKISAVFKLVKFKKSLTYRK</sequence>
<dbReference type="GO" id="GO:0032259">
    <property type="term" value="P:methylation"/>
    <property type="evidence" value="ECO:0007669"/>
    <property type="project" value="UniProtKB-KW"/>
</dbReference>
<organism evidence="7 8">
    <name type="scientific">SAR324 cluster bacterium</name>
    <dbReference type="NCBI Taxonomy" id="2024889"/>
    <lineage>
        <taxon>Bacteria</taxon>
        <taxon>Deltaproteobacteria</taxon>
        <taxon>SAR324 cluster</taxon>
    </lineage>
</organism>
<accession>A0A2A4TB11</accession>
<dbReference type="Gene3D" id="3.40.50.150">
    <property type="entry name" value="Vaccinia Virus protein VP39"/>
    <property type="match status" value="1"/>
</dbReference>
<evidence type="ECO:0000256" key="3">
    <source>
        <dbReference type="ARBA" id="ARBA00022603"/>
    </source>
</evidence>
<dbReference type="InterPro" id="IPR050903">
    <property type="entry name" value="Bact_Chemotaxis_MeTrfase"/>
</dbReference>
<dbReference type="InterPro" id="IPR000780">
    <property type="entry name" value="CheR_MeTrfase"/>
</dbReference>
<keyword evidence="3" id="KW-0489">Methyltransferase</keyword>
<dbReference type="PANTHER" id="PTHR24422">
    <property type="entry name" value="CHEMOTAXIS PROTEIN METHYLTRANSFERASE"/>
    <property type="match status" value="1"/>
</dbReference>
<dbReference type="GO" id="GO:0008983">
    <property type="term" value="F:protein-glutamate O-methyltransferase activity"/>
    <property type="evidence" value="ECO:0007669"/>
    <property type="project" value="UniProtKB-EC"/>
</dbReference>
<dbReference type="PANTHER" id="PTHR24422:SF10">
    <property type="entry name" value="CHEMOTAXIS PROTEIN METHYLTRANSFERASE 2"/>
    <property type="match status" value="1"/>
</dbReference>
<evidence type="ECO:0000256" key="4">
    <source>
        <dbReference type="ARBA" id="ARBA00022679"/>
    </source>
</evidence>
<comment type="catalytic activity">
    <reaction evidence="1">
        <text>L-glutamyl-[protein] + S-adenosyl-L-methionine = [protein]-L-glutamate 5-O-methyl ester + S-adenosyl-L-homocysteine</text>
        <dbReference type="Rhea" id="RHEA:24452"/>
        <dbReference type="Rhea" id="RHEA-COMP:10208"/>
        <dbReference type="Rhea" id="RHEA-COMP:10311"/>
        <dbReference type="ChEBI" id="CHEBI:29973"/>
        <dbReference type="ChEBI" id="CHEBI:57856"/>
        <dbReference type="ChEBI" id="CHEBI:59789"/>
        <dbReference type="ChEBI" id="CHEBI:82795"/>
        <dbReference type="EC" id="2.1.1.80"/>
    </reaction>
</comment>
<proteinExistence type="predicted"/>
<dbReference type="PRINTS" id="PR00996">
    <property type="entry name" value="CHERMTFRASE"/>
</dbReference>
<dbReference type="AlphaFoldDB" id="A0A2A4TB11"/>
<dbReference type="InterPro" id="IPR029063">
    <property type="entry name" value="SAM-dependent_MTases_sf"/>
</dbReference>
<dbReference type="SMART" id="SM00138">
    <property type="entry name" value="MeTrc"/>
    <property type="match status" value="1"/>
</dbReference>
<reference evidence="8" key="1">
    <citation type="submission" date="2017-08" db="EMBL/GenBank/DDBJ databases">
        <title>A dynamic microbial community with high functional redundancy inhabits the cold, oxic subseafloor aquifer.</title>
        <authorList>
            <person name="Tully B.J."/>
            <person name="Wheat C.G."/>
            <person name="Glazer B.T."/>
            <person name="Huber J.A."/>
        </authorList>
    </citation>
    <scope>NUCLEOTIDE SEQUENCE [LARGE SCALE GENOMIC DNA]</scope>
</reference>
<dbReference type="Proteomes" id="UP000218113">
    <property type="component" value="Unassembled WGS sequence"/>
</dbReference>
<protein>
    <recommendedName>
        <fullName evidence="2">protein-glutamate O-methyltransferase</fullName>
        <ecNumber evidence="2">2.1.1.80</ecNumber>
    </recommendedName>
</protein>
<dbReference type="InterPro" id="IPR026024">
    <property type="entry name" value="Chemotaxis_MeTrfase_CheR"/>
</dbReference>
<dbReference type="Pfam" id="PF01739">
    <property type="entry name" value="CheR"/>
    <property type="match status" value="1"/>
</dbReference>
<name>A0A2A4TB11_9DELT</name>
<dbReference type="InterPro" id="IPR022642">
    <property type="entry name" value="CheR_C"/>
</dbReference>
<keyword evidence="4" id="KW-0808">Transferase</keyword>
<dbReference type="Gene3D" id="1.10.155.10">
    <property type="entry name" value="Chemotaxis receptor methyltransferase CheR, N-terminal domain"/>
    <property type="match status" value="1"/>
</dbReference>
<comment type="caution">
    <text evidence="7">The sequence shown here is derived from an EMBL/GenBank/DDBJ whole genome shotgun (WGS) entry which is preliminary data.</text>
</comment>
<dbReference type="EMBL" id="NVSR01000004">
    <property type="protein sequence ID" value="PCI30509.1"/>
    <property type="molecule type" value="Genomic_DNA"/>
</dbReference>
<evidence type="ECO:0000256" key="1">
    <source>
        <dbReference type="ARBA" id="ARBA00001541"/>
    </source>
</evidence>
<dbReference type="InterPro" id="IPR036804">
    <property type="entry name" value="CheR_N_sf"/>
</dbReference>
<dbReference type="InterPro" id="IPR022641">
    <property type="entry name" value="CheR_N"/>
</dbReference>
<dbReference type="PROSITE" id="PS50123">
    <property type="entry name" value="CHER"/>
    <property type="match status" value="1"/>
</dbReference>
<evidence type="ECO:0000313" key="7">
    <source>
        <dbReference type="EMBL" id="PCI30509.1"/>
    </source>
</evidence>
<feature type="domain" description="CheR-type methyltransferase" evidence="6">
    <location>
        <begin position="2"/>
        <end position="280"/>
    </location>
</feature>
<evidence type="ECO:0000256" key="5">
    <source>
        <dbReference type="ARBA" id="ARBA00022691"/>
    </source>
</evidence>
<keyword evidence="5" id="KW-0949">S-adenosyl-L-methionine</keyword>
<evidence type="ECO:0000259" key="6">
    <source>
        <dbReference type="PROSITE" id="PS50123"/>
    </source>
</evidence>
<dbReference type="SUPFAM" id="SSF47757">
    <property type="entry name" value="Chemotaxis receptor methyltransferase CheR, N-terminal domain"/>
    <property type="match status" value="1"/>
</dbReference>
<evidence type="ECO:0000313" key="8">
    <source>
        <dbReference type="Proteomes" id="UP000218113"/>
    </source>
</evidence>
<evidence type="ECO:0000256" key="2">
    <source>
        <dbReference type="ARBA" id="ARBA00012534"/>
    </source>
</evidence>
<dbReference type="Pfam" id="PF03705">
    <property type="entry name" value="CheR_N"/>
    <property type="match status" value="1"/>
</dbReference>
<dbReference type="SUPFAM" id="SSF53335">
    <property type="entry name" value="S-adenosyl-L-methionine-dependent methyltransferases"/>
    <property type="match status" value="1"/>
</dbReference>